<dbReference type="Proteomes" id="UP001148662">
    <property type="component" value="Unassembled WGS sequence"/>
</dbReference>
<accession>A0ACC1T3Z4</accession>
<sequence length="320" mass="35960">MSSTFVDAEVPDVLKGAWSSWSAASQLCSTAKCRRTELEVLLSRCRDAIQQAAKSHINKGRGGARTDLVALVKHVEDAVNAVKNLVSIVWDRGFLWCVMNAEKLDGEVEQCELRIEKVFSWVFQYRRRQFADARKSDQEDFTRILTASRDGDQLLRAIQDRESIHRTGDEIVVALRKHIQRHPAKDSARPEDVFIQKASAILSQLYGLDSNVPFRSFVISSVEVEFDVNQPIGQGASGKVYRGTWGDAPVAIKRMHADDGRMLSGEQRQAFHHELKTWSELHHPNVLQFYGACLEAEIVCTLFARSTREAHSPASLLSPS</sequence>
<comment type="caution">
    <text evidence="1">The sequence shown here is derived from an EMBL/GenBank/DDBJ whole genome shotgun (WGS) entry which is preliminary data.</text>
</comment>
<name>A0ACC1T3Z4_9APHY</name>
<evidence type="ECO:0000313" key="1">
    <source>
        <dbReference type="EMBL" id="KAJ3552466.1"/>
    </source>
</evidence>
<keyword evidence="2" id="KW-1185">Reference proteome</keyword>
<proteinExistence type="predicted"/>
<reference evidence="1" key="1">
    <citation type="submission" date="2022-07" db="EMBL/GenBank/DDBJ databases">
        <title>Genome Sequence of Phlebia brevispora.</title>
        <authorList>
            <person name="Buettner E."/>
        </authorList>
    </citation>
    <scope>NUCLEOTIDE SEQUENCE</scope>
    <source>
        <strain evidence="1">MPL23</strain>
    </source>
</reference>
<dbReference type="EMBL" id="JANHOG010000657">
    <property type="protein sequence ID" value="KAJ3552466.1"/>
    <property type="molecule type" value="Genomic_DNA"/>
</dbReference>
<protein>
    <submittedName>
        <fullName evidence="1">Uncharacterized protein</fullName>
    </submittedName>
</protein>
<evidence type="ECO:0000313" key="2">
    <source>
        <dbReference type="Proteomes" id="UP001148662"/>
    </source>
</evidence>
<gene>
    <name evidence="1" type="ORF">NM688_g4136</name>
</gene>
<organism evidence="1 2">
    <name type="scientific">Phlebia brevispora</name>
    <dbReference type="NCBI Taxonomy" id="194682"/>
    <lineage>
        <taxon>Eukaryota</taxon>
        <taxon>Fungi</taxon>
        <taxon>Dikarya</taxon>
        <taxon>Basidiomycota</taxon>
        <taxon>Agaricomycotina</taxon>
        <taxon>Agaricomycetes</taxon>
        <taxon>Polyporales</taxon>
        <taxon>Meruliaceae</taxon>
        <taxon>Phlebia</taxon>
    </lineage>
</organism>